<feature type="compositionally biased region" description="Gly residues" evidence="1">
    <location>
        <begin position="824"/>
        <end position="838"/>
    </location>
</feature>
<feature type="compositionally biased region" description="Low complexity" evidence="1">
    <location>
        <begin position="790"/>
        <end position="812"/>
    </location>
</feature>
<feature type="compositionally biased region" description="Polar residues" evidence="1">
    <location>
        <begin position="305"/>
        <end position="324"/>
    </location>
</feature>
<feature type="region of interest" description="Disordered" evidence="1">
    <location>
        <begin position="1"/>
        <end position="120"/>
    </location>
</feature>
<protein>
    <submittedName>
        <fullName evidence="2">Uncharacterized protein</fullName>
    </submittedName>
</protein>
<dbReference type="AlphaFoldDB" id="A0A4S8KV46"/>
<feature type="compositionally biased region" description="Low complexity" evidence="1">
    <location>
        <begin position="295"/>
        <end position="304"/>
    </location>
</feature>
<feature type="compositionally biased region" description="Basic residues" evidence="1">
    <location>
        <begin position="847"/>
        <end position="856"/>
    </location>
</feature>
<feature type="compositionally biased region" description="Pro residues" evidence="1">
    <location>
        <begin position="469"/>
        <end position="499"/>
    </location>
</feature>
<organism evidence="2 3">
    <name type="scientific">Dendrothele bispora (strain CBS 962.96)</name>
    <dbReference type="NCBI Taxonomy" id="1314807"/>
    <lineage>
        <taxon>Eukaryota</taxon>
        <taxon>Fungi</taxon>
        <taxon>Dikarya</taxon>
        <taxon>Basidiomycota</taxon>
        <taxon>Agaricomycotina</taxon>
        <taxon>Agaricomycetes</taxon>
        <taxon>Agaricomycetidae</taxon>
        <taxon>Agaricales</taxon>
        <taxon>Agaricales incertae sedis</taxon>
        <taxon>Dendrothele</taxon>
    </lineage>
</organism>
<feature type="region of interest" description="Disordered" evidence="1">
    <location>
        <begin position="407"/>
        <end position="502"/>
    </location>
</feature>
<evidence type="ECO:0000313" key="2">
    <source>
        <dbReference type="EMBL" id="THU79792.1"/>
    </source>
</evidence>
<proteinExistence type="predicted"/>
<feature type="compositionally biased region" description="Pro residues" evidence="1">
    <location>
        <begin position="424"/>
        <end position="454"/>
    </location>
</feature>
<feature type="compositionally biased region" description="Low complexity" evidence="1">
    <location>
        <begin position="76"/>
        <end position="120"/>
    </location>
</feature>
<feature type="compositionally biased region" description="Basic and acidic residues" evidence="1">
    <location>
        <begin position="244"/>
        <end position="260"/>
    </location>
</feature>
<reference evidence="2 3" key="1">
    <citation type="journal article" date="2019" name="Nat. Ecol. Evol.">
        <title>Megaphylogeny resolves global patterns of mushroom evolution.</title>
        <authorList>
            <person name="Varga T."/>
            <person name="Krizsan K."/>
            <person name="Foldi C."/>
            <person name="Dima B."/>
            <person name="Sanchez-Garcia M."/>
            <person name="Sanchez-Ramirez S."/>
            <person name="Szollosi G.J."/>
            <person name="Szarkandi J.G."/>
            <person name="Papp V."/>
            <person name="Albert L."/>
            <person name="Andreopoulos W."/>
            <person name="Angelini C."/>
            <person name="Antonin V."/>
            <person name="Barry K.W."/>
            <person name="Bougher N.L."/>
            <person name="Buchanan P."/>
            <person name="Buyck B."/>
            <person name="Bense V."/>
            <person name="Catcheside P."/>
            <person name="Chovatia M."/>
            <person name="Cooper J."/>
            <person name="Damon W."/>
            <person name="Desjardin D."/>
            <person name="Finy P."/>
            <person name="Geml J."/>
            <person name="Haridas S."/>
            <person name="Hughes K."/>
            <person name="Justo A."/>
            <person name="Karasinski D."/>
            <person name="Kautmanova I."/>
            <person name="Kiss B."/>
            <person name="Kocsube S."/>
            <person name="Kotiranta H."/>
            <person name="LaButti K.M."/>
            <person name="Lechner B.E."/>
            <person name="Liimatainen K."/>
            <person name="Lipzen A."/>
            <person name="Lukacs Z."/>
            <person name="Mihaltcheva S."/>
            <person name="Morgado L.N."/>
            <person name="Niskanen T."/>
            <person name="Noordeloos M.E."/>
            <person name="Ohm R.A."/>
            <person name="Ortiz-Santana B."/>
            <person name="Ovrebo C."/>
            <person name="Racz N."/>
            <person name="Riley R."/>
            <person name="Savchenko A."/>
            <person name="Shiryaev A."/>
            <person name="Soop K."/>
            <person name="Spirin V."/>
            <person name="Szebenyi C."/>
            <person name="Tomsovsky M."/>
            <person name="Tulloss R.E."/>
            <person name="Uehling J."/>
            <person name="Grigoriev I.V."/>
            <person name="Vagvolgyi C."/>
            <person name="Papp T."/>
            <person name="Martin F.M."/>
            <person name="Miettinen O."/>
            <person name="Hibbett D.S."/>
            <person name="Nagy L.G."/>
        </authorList>
    </citation>
    <scope>NUCLEOTIDE SEQUENCE [LARGE SCALE GENOMIC DNA]</scope>
    <source>
        <strain evidence="2 3">CBS 962.96</strain>
    </source>
</reference>
<sequence length="865" mass="93186">MPNPKSTKPTKSTNPTSSTQNLNQSDTVQLRGRSVERMAPVPKSKGPKRDPPEPIPEQDNQSSDAALAAELVGTGPSQTAPLTAPLATPLTAPMTAPLVTPLTAPSTTPLNAPSTSPLTSPLTAPLTATDNEGGHVKEIVQMLNHTSNLQDPALAATIAEQAAASAKKRHLRVNANSKPKPIEVFHDASDDFRPTYYPISPSYPNRSLEDLDIAPGFQRRLERIVQPTSIFDYDATPSGSKQPPGKDKGKQPIRGERGSRFADALSGLGSSLDKNPFYSIRPQSPKSPTTRRSHSASPASRATSLSPNSPEIAPRQTNSASLFVTPRPTTLLTNHATKSAPATVNAPAAPPFNNAMQGINPPAVATTHPIAPVIHPVTIPTSLVSPVTPLPPAIPLPPVTLQPQAVPLPPATPLTSQIPAAHTLPPPPPPSVNLPPTPPVFHTVPPPPPPPPFTQPDQLQLQTTTAHATPPPPPPPSANAPPFPPVFHATPPPPPPPPVAQLDQTVTTFPVDWPERIHGFTSANRLLGLVPAQEQQWDRVDTTTSSKVLVQRTGGYPAGDTPYDIGQAIVKAFQTIFQVTPYIGAPGLNESGRVDQSCPWYLVYNVPPHVAASVVGRAWSVRDVISFIAIPYNPTPSSYIFTLDSIWLMNLEVGTTAEQFIANVITRTWRETPAIMQFLTTFMDALPENTTIDQYLQTLLVRPLPFERKTVYRVYITPPTNQLHLYDTWLSLVLAQPYVFVSGIGKALSHFKCSWCRSIDHPSNFCPWTKYVTWYGPSAATQAAASLNTANNTNQPYTNNNPSNSSYPSQYQDDFNNGLQNQGGSRGGYRGGYRGNFRGGYNDNRGRGSRRSRGSRGGRGYFGGY</sequence>
<dbReference type="EMBL" id="ML179976">
    <property type="protein sequence ID" value="THU79792.1"/>
    <property type="molecule type" value="Genomic_DNA"/>
</dbReference>
<dbReference type="OrthoDB" id="3063817at2759"/>
<feature type="region of interest" description="Disordered" evidence="1">
    <location>
        <begin position="790"/>
        <end position="865"/>
    </location>
</feature>
<keyword evidence="3" id="KW-1185">Reference proteome</keyword>
<accession>A0A4S8KV46</accession>
<feature type="compositionally biased region" description="Polar residues" evidence="1">
    <location>
        <begin position="813"/>
        <end position="822"/>
    </location>
</feature>
<feature type="region of interest" description="Disordered" evidence="1">
    <location>
        <begin position="228"/>
        <end position="324"/>
    </location>
</feature>
<gene>
    <name evidence="2" type="ORF">K435DRAFT_875064</name>
</gene>
<evidence type="ECO:0000313" key="3">
    <source>
        <dbReference type="Proteomes" id="UP000297245"/>
    </source>
</evidence>
<dbReference type="Proteomes" id="UP000297245">
    <property type="component" value="Unassembled WGS sequence"/>
</dbReference>
<name>A0A4S8KV46_DENBC</name>
<feature type="compositionally biased region" description="Low complexity" evidence="1">
    <location>
        <begin position="455"/>
        <end position="468"/>
    </location>
</feature>
<evidence type="ECO:0000256" key="1">
    <source>
        <dbReference type="SAM" id="MobiDB-lite"/>
    </source>
</evidence>
<feature type="compositionally biased region" description="Low complexity" evidence="1">
    <location>
        <begin position="1"/>
        <end position="19"/>
    </location>
</feature>